<sequence>MNCAPKKPKYGASERCRARMVCRKANELCVNDGTLSTGGTGRAWVSARHGRRAIDRRHEGVLSGRRRYG</sequence>
<dbReference type="EMBL" id="ACYG01000024">
    <property type="protein sequence ID" value="EEV17621.1"/>
    <property type="molecule type" value="Genomic_DNA"/>
</dbReference>
<gene>
    <name evidence="1" type="ORF">CAMGR0001_0452</name>
</gene>
<name>C8PHK7_9BACT</name>
<proteinExistence type="predicted"/>
<dbReference type="AlphaFoldDB" id="C8PHK7"/>
<keyword evidence="2" id="KW-1185">Reference proteome</keyword>
<accession>C8PHK7</accession>
<dbReference type="Proteomes" id="UP000005709">
    <property type="component" value="Unassembled WGS sequence"/>
</dbReference>
<comment type="caution">
    <text evidence="1">The sequence shown here is derived from an EMBL/GenBank/DDBJ whole genome shotgun (WGS) entry which is preliminary data.</text>
</comment>
<reference evidence="1 2" key="1">
    <citation type="submission" date="2009-07" db="EMBL/GenBank/DDBJ databases">
        <authorList>
            <person name="Madupu R."/>
            <person name="Sebastian Y."/>
            <person name="Durkin A.S."/>
            <person name="Torralba M."/>
            <person name="Methe B."/>
            <person name="Sutton G.G."/>
            <person name="Strausberg R.L."/>
            <person name="Nelson K.E."/>
        </authorList>
    </citation>
    <scope>NUCLEOTIDE SEQUENCE [LARGE SCALE GENOMIC DNA]</scope>
    <source>
        <strain evidence="1 2">RM3268</strain>
    </source>
</reference>
<protein>
    <submittedName>
        <fullName evidence="1">Uncharacterized protein</fullName>
    </submittedName>
</protein>
<organism evidence="1 2">
    <name type="scientific">Campylobacter gracilis RM3268</name>
    <dbReference type="NCBI Taxonomy" id="553220"/>
    <lineage>
        <taxon>Bacteria</taxon>
        <taxon>Pseudomonadati</taxon>
        <taxon>Campylobacterota</taxon>
        <taxon>Epsilonproteobacteria</taxon>
        <taxon>Campylobacterales</taxon>
        <taxon>Campylobacteraceae</taxon>
        <taxon>Campylobacter</taxon>
    </lineage>
</organism>
<evidence type="ECO:0000313" key="2">
    <source>
        <dbReference type="Proteomes" id="UP000005709"/>
    </source>
</evidence>
<evidence type="ECO:0000313" key="1">
    <source>
        <dbReference type="EMBL" id="EEV17621.1"/>
    </source>
</evidence>